<keyword evidence="3" id="KW-1185">Reference proteome</keyword>
<organism evidence="2 3">
    <name type="scientific">Rosa chinensis</name>
    <name type="common">China rose</name>
    <dbReference type="NCBI Taxonomy" id="74649"/>
    <lineage>
        <taxon>Eukaryota</taxon>
        <taxon>Viridiplantae</taxon>
        <taxon>Streptophyta</taxon>
        <taxon>Embryophyta</taxon>
        <taxon>Tracheophyta</taxon>
        <taxon>Spermatophyta</taxon>
        <taxon>Magnoliopsida</taxon>
        <taxon>eudicotyledons</taxon>
        <taxon>Gunneridae</taxon>
        <taxon>Pentapetalae</taxon>
        <taxon>rosids</taxon>
        <taxon>fabids</taxon>
        <taxon>Rosales</taxon>
        <taxon>Rosaceae</taxon>
        <taxon>Rosoideae</taxon>
        <taxon>Rosoideae incertae sedis</taxon>
        <taxon>Rosa</taxon>
    </lineage>
</organism>
<dbReference type="STRING" id="74649.A0A2P6Q4R6"/>
<dbReference type="AlphaFoldDB" id="A0A2P6Q4R6"/>
<accession>A0A2P6Q4R6</accession>
<evidence type="ECO:0000313" key="3">
    <source>
        <dbReference type="Proteomes" id="UP000238479"/>
    </source>
</evidence>
<dbReference type="GO" id="GO:0045927">
    <property type="term" value="P:positive regulation of growth"/>
    <property type="evidence" value="ECO:0007669"/>
    <property type="project" value="InterPro"/>
</dbReference>
<comment type="caution">
    <text evidence="2">The sequence shown here is derived from an EMBL/GenBank/DDBJ whole genome shotgun (WGS) entry which is preliminary data.</text>
</comment>
<protein>
    <recommendedName>
        <fullName evidence="1">DUF3475 domain-containing protein</fullName>
    </recommendedName>
</protein>
<reference evidence="2 3" key="1">
    <citation type="journal article" date="2018" name="Nat. Genet.">
        <title>The Rosa genome provides new insights in the design of modern roses.</title>
        <authorList>
            <person name="Bendahmane M."/>
        </authorList>
    </citation>
    <scope>NUCLEOTIDE SEQUENCE [LARGE SCALE GENOMIC DNA]</scope>
    <source>
        <strain evidence="3">cv. Old Blush</strain>
    </source>
</reference>
<gene>
    <name evidence="2" type="ORF">RchiOBHm_Chr5g0011111</name>
</gene>
<dbReference type="InterPro" id="IPR021864">
    <property type="entry name" value="DUF3475"/>
</dbReference>
<proteinExistence type="predicted"/>
<dbReference type="PANTHER" id="PTHR31371">
    <property type="entry name" value="BNAC09G50660D PROTEIN"/>
    <property type="match status" value="1"/>
</dbReference>
<sequence>MVAESWFRNLWKTKKKHEAAGPEKAVIGILAFEVASLMSKMVHLWRSLSDKKVARPRENISNSEAWEEHCTGPSLKGFEYAISDLIYNGVDPYGWEFSLKMMKIKANRMQKFISVNEDLRDEMKVLLDLEQTLEVITTNLDGEILLDFQQKVEWKRQEVENLKEISMWNNTY</sequence>
<dbReference type="Proteomes" id="UP000238479">
    <property type="component" value="Chromosome 5"/>
</dbReference>
<evidence type="ECO:0000259" key="1">
    <source>
        <dbReference type="Pfam" id="PF11961"/>
    </source>
</evidence>
<name>A0A2P6Q4R6_ROSCH</name>
<dbReference type="EMBL" id="PDCK01000043">
    <property type="protein sequence ID" value="PRQ29182.1"/>
    <property type="molecule type" value="Genomic_DNA"/>
</dbReference>
<evidence type="ECO:0000313" key="2">
    <source>
        <dbReference type="EMBL" id="PRQ29182.1"/>
    </source>
</evidence>
<feature type="domain" description="DUF3475" evidence="1">
    <location>
        <begin position="29"/>
        <end position="65"/>
    </location>
</feature>
<dbReference type="Gramene" id="PRQ29182">
    <property type="protein sequence ID" value="PRQ29182"/>
    <property type="gene ID" value="RchiOBHm_Chr5g0011111"/>
</dbReference>
<dbReference type="PANTHER" id="PTHR31371:SF20">
    <property type="entry name" value="OS12G0146500 PROTEIN"/>
    <property type="match status" value="1"/>
</dbReference>
<dbReference type="Pfam" id="PF11961">
    <property type="entry name" value="DUF3475"/>
    <property type="match status" value="1"/>
</dbReference>